<keyword evidence="2" id="KW-0812">Transmembrane</keyword>
<evidence type="ECO:0000313" key="3">
    <source>
        <dbReference type="EMBL" id="OXA38227.1"/>
    </source>
</evidence>
<keyword evidence="2" id="KW-0472">Membrane</keyword>
<evidence type="ECO:0000313" key="4">
    <source>
        <dbReference type="Proteomes" id="UP000198287"/>
    </source>
</evidence>
<reference evidence="3 4" key="1">
    <citation type="submission" date="2015-12" db="EMBL/GenBank/DDBJ databases">
        <title>The genome of Folsomia candida.</title>
        <authorList>
            <person name="Faddeeva A."/>
            <person name="Derks M.F."/>
            <person name="Anvar Y."/>
            <person name="Smit S."/>
            <person name="Van Straalen N."/>
            <person name="Roelofs D."/>
        </authorList>
    </citation>
    <scope>NUCLEOTIDE SEQUENCE [LARGE SCALE GENOMIC DNA]</scope>
    <source>
        <strain evidence="3 4">VU population</strain>
        <tissue evidence="3">Whole body</tissue>
    </source>
</reference>
<protein>
    <submittedName>
        <fullName evidence="3">Uncharacterized protein</fullName>
    </submittedName>
</protein>
<proteinExistence type="predicted"/>
<sequence length="298" mass="34728">MRSGTDHHTALSQRQREFECQMQVDVSLLLYGVYIDFLIFPNFLPPFLKGVRCTYFKNLHLALLACISIAFITCLIPIFTCDFRADRAPPKGQKVEELRHVENFTRFYRQVELIHKLFMENYAIILVPIQSLVGQYGLICNYSPISQWEVMDGATKVFLLAQFFITQMAWFMLLSLSGWFHDNSVKVLKSWKALGVRNELEGKLMGKFRKSCKPMYIGYPGVFRIRIPVNHLVFLTGRVLANPKPEPEPIPLIRNPRATRTRRTRNPFERTRTRTRTSRSYPKPEPEYILILMGGLNF</sequence>
<name>A0A226D0H4_FOLCA</name>
<feature type="transmembrane region" description="Helical" evidence="2">
    <location>
        <begin position="157"/>
        <end position="180"/>
    </location>
</feature>
<keyword evidence="2" id="KW-1133">Transmembrane helix</keyword>
<keyword evidence="4" id="KW-1185">Reference proteome</keyword>
<comment type="caution">
    <text evidence="3">The sequence shown here is derived from an EMBL/GenBank/DDBJ whole genome shotgun (WGS) entry which is preliminary data.</text>
</comment>
<dbReference type="AlphaFoldDB" id="A0A226D0H4"/>
<feature type="transmembrane region" description="Helical" evidence="2">
    <location>
        <begin position="28"/>
        <end position="48"/>
    </location>
</feature>
<dbReference type="Proteomes" id="UP000198287">
    <property type="component" value="Unassembled WGS sequence"/>
</dbReference>
<accession>A0A226D0H4</accession>
<feature type="transmembrane region" description="Helical" evidence="2">
    <location>
        <begin position="122"/>
        <end position="145"/>
    </location>
</feature>
<gene>
    <name evidence="3" type="ORF">Fcan01_27017</name>
</gene>
<organism evidence="3 4">
    <name type="scientific">Folsomia candida</name>
    <name type="common">Springtail</name>
    <dbReference type="NCBI Taxonomy" id="158441"/>
    <lineage>
        <taxon>Eukaryota</taxon>
        <taxon>Metazoa</taxon>
        <taxon>Ecdysozoa</taxon>
        <taxon>Arthropoda</taxon>
        <taxon>Hexapoda</taxon>
        <taxon>Collembola</taxon>
        <taxon>Entomobryomorpha</taxon>
        <taxon>Isotomoidea</taxon>
        <taxon>Isotomidae</taxon>
        <taxon>Proisotominae</taxon>
        <taxon>Folsomia</taxon>
    </lineage>
</organism>
<feature type="transmembrane region" description="Helical" evidence="2">
    <location>
        <begin position="60"/>
        <end position="80"/>
    </location>
</feature>
<feature type="region of interest" description="Disordered" evidence="1">
    <location>
        <begin position="246"/>
        <end position="282"/>
    </location>
</feature>
<evidence type="ECO:0000256" key="1">
    <source>
        <dbReference type="SAM" id="MobiDB-lite"/>
    </source>
</evidence>
<dbReference type="EMBL" id="LNIX01000047">
    <property type="protein sequence ID" value="OXA38227.1"/>
    <property type="molecule type" value="Genomic_DNA"/>
</dbReference>
<evidence type="ECO:0000256" key="2">
    <source>
        <dbReference type="SAM" id="Phobius"/>
    </source>
</evidence>